<feature type="region of interest" description="Disordered" evidence="1">
    <location>
        <begin position="275"/>
        <end position="390"/>
    </location>
</feature>
<feature type="compositionally biased region" description="Low complexity" evidence="1">
    <location>
        <begin position="701"/>
        <end position="716"/>
    </location>
</feature>
<feature type="compositionally biased region" description="Polar residues" evidence="1">
    <location>
        <begin position="367"/>
        <end position="389"/>
    </location>
</feature>
<feature type="compositionally biased region" description="Polar residues" evidence="1">
    <location>
        <begin position="243"/>
        <end position="255"/>
    </location>
</feature>
<feature type="compositionally biased region" description="Polar residues" evidence="1">
    <location>
        <begin position="304"/>
        <end position="330"/>
    </location>
</feature>
<protein>
    <submittedName>
        <fullName evidence="4">Flocculation protein FLO11-like</fullName>
    </submittedName>
</protein>
<feature type="region of interest" description="Disordered" evidence="1">
    <location>
        <begin position="177"/>
        <end position="255"/>
    </location>
</feature>
<organism evidence="3 4">
    <name type="scientific">Carassius auratus</name>
    <name type="common">Goldfish</name>
    <dbReference type="NCBI Taxonomy" id="7957"/>
    <lineage>
        <taxon>Eukaryota</taxon>
        <taxon>Metazoa</taxon>
        <taxon>Chordata</taxon>
        <taxon>Craniata</taxon>
        <taxon>Vertebrata</taxon>
        <taxon>Euteleostomi</taxon>
        <taxon>Actinopterygii</taxon>
        <taxon>Neopterygii</taxon>
        <taxon>Teleostei</taxon>
        <taxon>Ostariophysi</taxon>
        <taxon>Cypriniformes</taxon>
        <taxon>Cyprinidae</taxon>
        <taxon>Cyprininae</taxon>
        <taxon>Carassius</taxon>
    </lineage>
</organism>
<feature type="compositionally biased region" description="Polar residues" evidence="1">
    <location>
        <begin position="581"/>
        <end position="602"/>
    </location>
</feature>
<feature type="compositionally biased region" description="Polar residues" evidence="1">
    <location>
        <begin position="936"/>
        <end position="945"/>
    </location>
</feature>
<proteinExistence type="predicted"/>
<feature type="region of interest" description="Disordered" evidence="1">
    <location>
        <begin position="547"/>
        <end position="607"/>
    </location>
</feature>
<evidence type="ECO:0000313" key="3">
    <source>
        <dbReference type="Proteomes" id="UP000515129"/>
    </source>
</evidence>
<sequence length="961" mass="98034">MGQGWKMLPLIVFLLLWRTADGLKRGVYSNSDISEAHVTETLPVGEVGSTLFPQKSFRSRSKLNLLQFVKGGSSSDQSVSHDRTAPSSYASASLPPPLVQRPSSSLMSGSTVPGVASQLNLGTQYAARDSGFPIYRGSSYPAVPGISGHSNRDTLQVASSKGILMLQSAEAPLPVFSQSTSYSSSSAPGAASTSQSTPVLHSESSGQPLYPQGEGSLSKWASTPYTSDSSTKLSSTISHLSSGKQSTPSWFNSRSPGVSGTFLSSGSVHSIPTQVGSYSGVSQSLTPSSQYTPGSLMSNKLDASRSTNSQSSPIVSTSNTQSRSSMPLVTSSHVPVQGSSSSTRLSLKPPGTLGEYTPISPTKYISGPTSSRTSHSAVSPVGSLSQMESSGVFPSRGGNYYSGLLPPSQANSGKYALGYSFLSKPISSPQSTSSQSASVSNSRKPYISAFQDTTGAQFGAWQGMSSPSSGSVPSSVSSSVYCKCALSPLDVDSQTTTVHHSSEHFASNSDTQSESSTPFTLQGSITYDGPPQQKAIASQFAPVSHSFSSASSQSSTVQDLQEPLPSTDTGSSGTQAGSSTPFTLQHTISDGSPQPQHTSQFSPGLPSYPSLSFASPLGVASQSASKSQFTSASRGSSMAPLGASALFAPGSTSSRYSGSVQSQDAASQFAPGSKPSYTSLSVSFPKADSGPSLQSSRKPFTSTFTGSSGTQAGSSTPFTLLHTASSGSSPPQNNANQFSPGWPSSYHGVSSSLGVASPSSLRKTFTSTFTGSSGTQAGSSFTLQGSSASGGSSTQGATGQFVPGSSSASVSSSPQSVGSQSSQPQRGSSVSQRWQPSSTHWTQGVPTSDAGAPLGSSSSPSSPIQFSSQSSAGGSTSRVSSLSVSASRGSTSHDGSFQSQSSSTKYTTGSQVLPYDPSVAAQGTSSVFASEVLSGSSSLNNQNAPAPSRSSSSRRVYSVKG</sequence>
<feature type="compositionally biased region" description="Polar residues" evidence="1">
    <location>
        <begin position="275"/>
        <end position="298"/>
    </location>
</feature>
<feature type="compositionally biased region" description="Low complexity" evidence="1">
    <location>
        <begin position="226"/>
        <end position="242"/>
    </location>
</feature>
<feature type="signal peptide" evidence="2">
    <location>
        <begin position="1"/>
        <end position="22"/>
    </location>
</feature>
<keyword evidence="3" id="KW-1185">Reference proteome</keyword>
<dbReference type="GeneID" id="113109723"/>
<reference evidence="4" key="1">
    <citation type="submission" date="2025-08" db="UniProtKB">
        <authorList>
            <consortium name="RefSeq"/>
        </authorList>
    </citation>
    <scope>IDENTIFICATION</scope>
    <source>
        <strain evidence="4">Wakin</strain>
        <tissue evidence="4">Muscle</tissue>
    </source>
</reference>
<feature type="compositionally biased region" description="Low complexity" evidence="1">
    <location>
        <begin position="856"/>
        <end position="911"/>
    </location>
</feature>
<feature type="compositionally biased region" description="Polar residues" evidence="1">
    <location>
        <begin position="101"/>
        <end position="111"/>
    </location>
</feature>
<evidence type="ECO:0000256" key="1">
    <source>
        <dbReference type="SAM" id="MobiDB-lite"/>
    </source>
</evidence>
<feature type="compositionally biased region" description="Low complexity" evidence="1">
    <location>
        <begin position="566"/>
        <end position="580"/>
    </location>
</feature>
<name>A0A6P6Q6Z3_CARAU</name>
<dbReference type="KEGG" id="caua:113109723"/>
<gene>
    <name evidence="4" type="primary">LOC113109723</name>
</gene>
<evidence type="ECO:0000313" key="4">
    <source>
        <dbReference type="RefSeq" id="XP_026129248.1"/>
    </source>
</evidence>
<feature type="region of interest" description="Disordered" evidence="1">
    <location>
        <begin position="770"/>
        <end position="918"/>
    </location>
</feature>
<feature type="compositionally biased region" description="Polar residues" evidence="1">
    <location>
        <begin position="500"/>
        <end position="525"/>
    </location>
</feature>
<dbReference type="OrthoDB" id="8964623at2759"/>
<dbReference type="Proteomes" id="UP000515129">
    <property type="component" value="Chromosome 10"/>
</dbReference>
<feature type="chain" id="PRO_5027714523" evidence="2">
    <location>
        <begin position="23"/>
        <end position="961"/>
    </location>
</feature>
<accession>A0A6P6Q6Z3</accession>
<feature type="compositionally biased region" description="Polar residues" evidence="1">
    <location>
        <begin position="833"/>
        <end position="846"/>
    </location>
</feature>
<feature type="compositionally biased region" description="Polar residues" evidence="1">
    <location>
        <begin position="691"/>
        <end position="700"/>
    </location>
</feature>
<feature type="region of interest" description="Disordered" evidence="1">
    <location>
        <begin position="681"/>
        <end position="741"/>
    </location>
</feature>
<feature type="region of interest" description="Disordered" evidence="1">
    <location>
        <begin position="72"/>
        <end position="111"/>
    </location>
</feature>
<dbReference type="RefSeq" id="XP_026129248.1">
    <property type="nucleotide sequence ID" value="XM_026273463.1"/>
</dbReference>
<feature type="compositionally biased region" description="Low complexity" evidence="1">
    <location>
        <begin position="770"/>
        <end position="832"/>
    </location>
</feature>
<feature type="compositionally biased region" description="Low complexity" evidence="1">
    <location>
        <begin position="331"/>
        <end position="342"/>
    </location>
</feature>
<feature type="compositionally biased region" description="Polar residues" evidence="1">
    <location>
        <begin position="722"/>
        <end position="739"/>
    </location>
</feature>
<keyword evidence="2" id="KW-0732">Signal</keyword>
<evidence type="ECO:0000256" key="2">
    <source>
        <dbReference type="SAM" id="SignalP"/>
    </source>
</evidence>
<feature type="region of interest" description="Disordered" evidence="1">
    <location>
        <begin position="936"/>
        <end position="961"/>
    </location>
</feature>
<feature type="compositionally biased region" description="Low complexity" evidence="1">
    <location>
        <begin position="177"/>
        <end position="198"/>
    </location>
</feature>
<dbReference type="AlphaFoldDB" id="A0A6P6Q6Z3"/>
<feature type="region of interest" description="Disordered" evidence="1">
    <location>
        <begin position="500"/>
        <end position="531"/>
    </location>
</feature>